<dbReference type="InterPro" id="IPR050553">
    <property type="entry name" value="Thioredoxin_ResA/DsbE_sf"/>
</dbReference>
<keyword evidence="1" id="KW-0732">Signal</keyword>
<evidence type="ECO:0000313" key="3">
    <source>
        <dbReference type="EMBL" id="NCD70564.1"/>
    </source>
</evidence>
<feature type="chain" id="PRO_5037999251" evidence="1">
    <location>
        <begin position="19"/>
        <end position="256"/>
    </location>
</feature>
<protein>
    <submittedName>
        <fullName evidence="3">Redoxin domain-containing protein</fullName>
    </submittedName>
</protein>
<dbReference type="InterPro" id="IPR036249">
    <property type="entry name" value="Thioredoxin-like_sf"/>
</dbReference>
<dbReference type="AlphaFoldDB" id="A0A965ZGE0"/>
<evidence type="ECO:0000256" key="1">
    <source>
        <dbReference type="SAM" id="SignalP"/>
    </source>
</evidence>
<dbReference type="GO" id="GO:0016491">
    <property type="term" value="F:oxidoreductase activity"/>
    <property type="evidence" value="ECO:0007669"/>
    <property type="project" value="InterPro"/>
</dbReference>
<reference evidence="3" key="1">
    <citation type="submission" date="2020-01" db="EMBL/GenBank/DDBJ databases">
        <authorList>
            <person name="Seo Y.L."/>
        </authorList>
    </citation>
    <scope>NUCLEOTIDE SEQUENCE</scope>
    <source>
        <strain evidence="3">R11</strain>
    </source>
</reference>
<dbReference type="Gene3D" id="3.40.30.10">
    <property type="entry name" value="Glutaredoxin"/>
    <property type="match status" value="1"/>
</dbReference>
<dbReference type="SUPFAM" id="SSF52833">
    <property type="entry name" value="Thioredoxin-like"/>
    <property type="match status" value="1"/>
</dbReference>
<dbReference type="RefSeq" id="WP_166586534.1">
    <property type="nucleotide sequence ID" value="NZ_WWEO01000043.1"/>
</dbReference>
<dbReference type="Pfam" id="PF00578">
    <property type="entry name" value="AhpC-TSA"/>
    <property type="match status" value="1"/>
</dbReference>
<dbReference type="InterPro" id="IPR000866">
    <property type="entry name" value="AhpC/TSA"/>
</dbReference>
<keyword evidence="4" id="KW-1185">Reference proteome</keyword>
<dbReference type="GO" id="GO:0016209">
    <property type="term" value="F:antioxidant activity"/>
    <property type="evidence" value="ECO:0007669"/>
    <property type="project" value="InterPro"/>
</dbReference>
<dbReference type="PANTHER" id="PTHR42852">
    <property type="entry name" value="THIOL:DISULFIDE INTERCHANGE PROTEIN DSBE"/>
    <property type="match status" value="1"/>
</dbReference>
<dbReference type="InterPro" id="IPR013766">
    <property type="entry name" value="Thioredoxin_domain"/>
</dbReference>
<organism evidence="3 4">
    <name type="scientific">Mucilaginibacter agri</name>
    <dbReference type="NCBI Taxonomy" id="2695265"/>
    <lineage>
        <taxon>Bacteria</taxon>
        <taxon>Pseudomonadati</taxon>
        <taxon>Bacteroidota</taxon>
        <taxon>Sphingobacteriia</taxon>
        <taxon>Sphingobacteriales</taxon>
        <taxon>Sphingobacteriaceae</taxon>
        <taxon>Mucilaginibacter</taxon>
    </lineage>
</organism>
<gene>
    <name evidence="3" type="ORF">GSY63_14445</name>
</gene>
<feature type="domain" description="Thioredoxin" evidence="2">
    <location>
        <begin position="120"/>
        <end position="256"/>
    </location>
</feature>
<dbReference type="EMBL" id="WWEO01000043">
    <property type="protein sequence ID" value="NCD70564.1"/>
    <property type="molecule type" value="Genomic_DNA"/>
</dbReference>
<reference evidence="3" key="2">
    <citation type="submission" date="2020-10" db="EMBL/GenBank/DDBJ databases">
        <title>Mucilaginibacter sp. nov., isolated from soil.</title>
        <authorList>
            <person name="Jeon C.O."/>
        </authorList>
    </citation>
    <scope>NUCLEOTIDE SEQUENCE</scope>
    <source>
        <strain evidence="3">R11</strain>
    </source>
</reference>
<dbReference type="PROSITE" id="PS51352">
    <property type="entry name" value="THIOREDOXIN_2"/>
    <property type="match status" value="1"/>
</dbReference>
<accession>A0A965ZGE0</accession>
<comment type="caution">
    <text evidence="3">The sequence shown here is derived from an EMBL/GenBank/DDBJ whole genome shotgun (WGS) entry which is preliminary data.</text>
</comment>
<dbReference type="Proteomes" id="UP000638732">
    <property type="component" value="Unassembled WGS sequence"/>
</dbReference>
<evidence type="ECO:0000259" key="2">
    <source>
        <dbReference type="PROSITE" id="PS51352"/>
    </source>
</evidence>
<feature type="signal peptide" evidence="1">
    <location>
        <begin position="1"/>
        <end position="18"/>
    </location>
</feature>
<name>A0A965ZGE0_9SPHI</name>
<dbReference type="PANTHER" id="PTHR42852:SF13">
    <property type="entry name" value="PROTEIN DIPZ"/>
    <property type="match status" value="1"/>
</dbReference>
<sequence length="256" mass="29377">MFKKLCLALLLLTEMAFAYHTTPEPVQKPAAILKDVMSFLYYKRDYLRLTEDFTGYDASMNKISTAEFFRQFATGNYLPLRLKSNFGGNEYRLYPLNAKVNKDLRSVLKGEGETDYRHFKMEAKPLPGLNYTNINGKVYNQQNTKGKIVVLKCWFIACTTCNAEIPELNNLVNRYRNRKDVLFVSLAFDPKDKLVAFSKKTPFNYAIVPVKESYIAHQLNINEYPTHLIVNKQGLVTKVVNTAHELTVALDHEAAK</sequence>
<proteinExistence type="predicted"/>
<dbReference type="CDD" id="cd02966">
    <property type="entry name" value="TlpA_like_family"/>
    <property type="match status" value="1"/>
</dbReference>
<evidence type="ECO:0000313" key="4">
    <source>
        <dbReference type="Proteomes" id="UP000638732"/>
    </source>
</evidence>